<gene>
    <name evidence="2" type="ORF">BN849_0125460</name>
</gene>
<comment type="caution">
    <text evidence="2">The sequence shown here is derived from an EMBL/GenBank/DDBJ whole genome shotgun (WGS) entry which is preliminary data.</text>
</comment>
<dbReference type="AlphaFoldDB" id="A0A096PF20"/>
<evidence type="ECO:0000313" key="2">
    <source>
        <dbReference type="EMBL" id="CEG03549.1"/>
    </source>
</evidence>
<evidence type="ECO:0000256" key="1">
    <source>
        <dbReference type="SAM" id="MobiDB-lite"/>
    </source>
</evidence>
<proteinExistence type="predicted"/>
<feature type="region of interest" description="Disordered" evidence="1">
    <location>
        <begin position="39"/>
        <end position="59"/>
    </location>
</feature>
<organism evidence="2">
    <name type="scientific">Fusarium pseudograminearum CS5834</name>
    <dbReference type="NCBI Taxonomy" id="1318459"/>
    <lineage>
        <taxon>Eukaryota</taxon>
        <taxon>Fungi</taxon>
        <taxon>Dikarya</taxon>
        <taxon>Ascomycota</taxon>
        <taxon>Pezizomycotina</taxon>
        <taxon>Sordariomycetes</taxon>
        <taxon>Hypocreomycetidae</taxon>
        <taxon>Hypocreales</taxon>
        <taxon>Nectriaceae</taxon>
        <taxon>Fusarium</taxon>
    </lineage>
</organism>
<sequence>MAPQHLAGHLKDRHPDLCHQARCDIIRRHKWLLSTLLEEGPRDDQLAQHGSSNPAEPGT</sequence>
<name>A0A096PF20_FUSPS</name>
<feature type="compositionally biased region" description="Polar residues" evidence="1">
    <location>
        <begin position="48"/>
        <end position="59"/>
    </location>
</feature>
<protein>
    <submittedName>
        <fullName evidence="2">WGS project CBMF000000000 data, contig CS5834_c001194</fullName>
    </submittedName>
</protein>
<dbReference type="EMBL" id="CBMF010001188">
    <property type="protein sequence ID" value="CEG03549.1"/>
    <property type="molecule type" value="Genomic_DNA"/>
</dbReference>
<reference evidence="2" key="1">
    <citation type="submission" date="2013-05" db="EMBL/GenBank/DDBJ databases">
        <title>Draft genome sequences of six wheat associated Fusarium spp. isolates.</title>
        <authorList>
            <person name="Moolhuijzen P.M."/>
            <person name="Manners J.M."/>
            <person name="Wilcox S."/>
            <person name="Bellgard M.I."/>
            <person name="Gardiner D.M."/>
        </authorList>
    </citation>
    <scope>NUCLEOTIDE SEQUENCE</scope>
    <source>
        <strain evidence="2">CS5834</strain>
        <strain evidence="2">CS5834</strain>
    </source>
</reference>
<accession>A0A096PF20</accession>